<organism evidence="2 3">
    <name type="scientific">Clonorchis sinensis</name>
    <name type="common">Chinese liver fluke</name>
    <dbReference type="NCBI Taxonomy" id="79923"/>
    <lineage>
        <taxon>Eukaryota</taxon>
        <taxon>Metazoa</taxon>
        <taxon>Spiralia</taxon>
        <taxon>Lophotrochozoa</taxon>
        <taxon>Platyhelminthes</taxon>
        <taxon>Trematoda</taxon>
        <taxon>Digenea</taxon>
        <taxon>Opisthorchiida</taxon>
        <taxon>Opisthorchiata</taxon>
        <taxon>Opisthorchiidae</taxon>
        <taxon>Clonorchis</taxon>
    </lineage>
</organism>
<dbReference type="Proteomes" id="UP000286415">
    <property type="component" value="Unassembled WGS sequence"/>
</dbReference>
<reference evidence="2 3" key="1">
    <citation type="journal article" date="2018" name="Biotechnol. Adv.">
        <title>Improved genomic resources and new bioinformatic workflow for the carcinogenic parasite Clonorchis sinensis: Biotechnological implications.</title>
        <authorList>
            <person name="Wang D."/>
            <person name="Korhonen P.K."/>
            <person name="Gasser R.B."/>
            <person name="Young N.D."/>
        </authorList>
    </citation>
    <scope>NUCLEOTIDE SEQUENCE [LARGE SCALE GENOMIC DNA]</scope>
    <source>
        <strain evidence="2">Cs-k2</strain>
    </source>
</reference>
<gene>
    <name evidence="2" type="ORF">CSKR_111696</name>
</gene>
<reference evidence="2 3" key="2">
    <citation type="journal article" date="2021" name="Genomics">
        <title>High-quality reference genome for Clonorchis sinensis.</title>
        <authorList>
            <person name="Young N.D."/>
            <person name="Stroehlein A.J."/>
            <person name="Kinkar L."/>
            <person name="Wang T."/>
            <person name="Sohn W.M."/>
            <person name="Chang B.C.H."/>
            <person name="Kaur P."/>
            <person name="Weisz D."/>
            <person name="Dudchenko O."/>
            <person name="Aiden E.L."/>
            <person name="Korhonen P.K."/>
            <person name="Gasser R.B."/>
        </authorList>
    </citation>
    <scope>NUCLEOTIDE SEQUENCE [LARGE SCALE GENOMIC DNA]</scope>
    <source>
        <strain evidence="2">Cs-k2</strain>
    </source>
</reference>
<dbReference type="EMBL" id="NIRI02000077">
    <property type="protein sequence ID" value="KAG5441296.1"/>
    <property type="molecule type" value="Genomic_DNA"/>
</dbReference>
<dbReference type="GO" id="GO:0004930">
    <property type="term" value="F:G protein-coupled receptor activity"/>
    <property type="evidence" value="ECO:0007669"/>
    <property type="project" value="InterPro"/>
</dbReference>
<dbReference type="InterPro" id="IPR001879">
    <property type="entry name" value="GPCR_2_extracellular_dom"/>
</dbReference>
<feature type="domain" description="G-protein coupled receptors family 2 profile 1" evidence="1">
    <location>
        <begin position="19"/>
        <end position="65"/>
    </location>
</feature>
<proteinExistence type="predicted"/>
<dbReference type="Gene3D" id="4.10.1240.10">
    <property type="entry name" value="GPCR, family 2, extracellular hormone receptor domain"/>
    <property type="match status" value="1"/>
</dbReference>
<name>A0A3R7JP66_CLOSI</name>
<sequence length="243" mass="27659">MLRANLFNSSMHNITVADGCKEAYKRETDFLEALNEAFCETVQDGFGSCWPPTSAEQWATNECPEEYFSQYFLTMAHNWFVQTKLAEEGRETKKPSAVKHFQFVAAMLSGESTRVEILPDCPSLGKSSREAEVEFEPRTFRPMIGRQLSAILYCWARWRKWLEGEFTDRKVRGSNPTSASRFPLSRLGLPGSIPALVVPSGGMAVGHQKGITTERFLFYIILLLSIRQRTKKNERNIVLAYNL</sequence>
<evidence type="ECO:0000313" key="2">
    <source>
        <dbReference type="EMBL" id="KAG5441296.1"/>
    </source>
</evidence>
<keyword evidence="3" id="KW-1185">Reference proteome</keyword>
<dbReference type="InParanoid" id="A0A3R7JP66"/>
<dbReference type="PROSITE" id="PS50227">
    <property type="entry name" value="G_PROTEIN_RECEP_F2_3"/>
    <property type="match status" value="1"/>
</dbReference>
<dbReference type="GO" id="GO:0016020">
    <property type="term" value="C:membrane"/>
    <property type="evidence" value="ECO:0007669"/>
    <property type="project" value="InterPro"/>
</dbReference>
<dbReference type="SUPFAM" id="SSF111418">
    <property type="entry name" value="Hormone receptor domain"/>
    <property type="match status" value="1"/>
</dbReference>
<comment type="caution">
    <text evidence="2">The sequence shown here is derived from an EMBL/GenBank/DDBJ whole genome shotgun (WGS) entry which is preliminary data.</text>
</comment>
<dbReference type="AlphaFoldDB" id="A0A3R7JP66"/>
<accession>A0A3R7JP66</accession>
<evidence type="ECO:0000259" key="1">
    <source>
        <dbReference type="PROSITE" id="PS50227"/>
    </source>
</evidence>
<dbReference type="InterPro" id="IPR036445">
    <property type="entry name" value="GPCR_2_extracell_dom_sf"/>
</dbReference>
<evidence type="ECO:0000313" key="3">
    <source>
        <dbReference type="Proteomes" id="UP000286415"/>
    </source>
</evidence>
<protein>
    <recommendedName>
        <fullName evidence="1">G-protein coupled receptors family 2 profile 1 domain-containing protein</fullName>
    </recommendedName>
</protein>